<dbReference type="SUPFAM" id="SSF52540">
    <property type="entry name" value="P-loop containing nucleoside triphosphate hydrolases"/>
    <property type="match status" value="1"/>
</dbReference>
<keyword evidence="2" id="KW-0547">Nucleotide-binding</keyword>
<dbReference type="RefSeq" id="WP_139224638.1">
    <property type="nucleotide sequence ID" value="NZ_FOOA01000012.1"/>
</dbReference>
<keyword evidence="3" id="KW-1185">Reference proteome</keyword>
<dbReference type="GO" id="GO:0016887">
    <property type="term" value="F:ATP hydrolysis activity"/>
    <property type="evidence" value="ECO:0007669"/>
    <property type="project" value="InterPro"/>
</dbReference>
<comment type="caution">
    <text evidence="2">The sequence shown here is derived from an EMBL/GenBank/DDBJ whole genome shotgun (WGS) entry which is preliminary data.</text>
</comment>
<dbReference type="GO" id="GO:0005524">
    <property type="term" value="F:ATP binding"/>
    <property type="evidence" value="ECO:0007669"/>
    <property type="project" value="UniProtKB-KW"/>
</dbReference>
<accession>A0A7W6C2K6</accession>
<protein>
    <submittedName>
        <fullName evidence="2">Energy-coupling factor transporter ATP-binding protein EcfA2</fullName>
    </submittedName>
</protein>
<reference evidence="2 3" key="1">
    <citation type="submission" date="2020-08" db="EMBL/GenBank/DDBJ databases">
        <title>Genomic Encyclopedia of Type Strains, Phase IV (KMG-IV): sequencing the most valuable type-strain genomes for metagenomic binning, comparative biology and taxonomic classification.</title>
        <authorList>
            <person name="Goeker M."/>
        </authorList>
    </citation>
    <scope>NUCLEOTIDE SEQUENCE [LARGE SCALE GENOMIC DNA]</scope>
    <source>
        <strain evidence="2 3">DSM 25024</strain>
    </source>
</reference>
<proteinExistence type="predicted"/>
<name>A0A7W6C2K6_9HYPH</name>
<evidence type="ECO:0000313" key="2">
    <source>
        <dbReference type="EMBL" id="MBB3937302.1"/>
    </source>
</evidence>
<dbReference type="Gene3D" id="3.40.50.300">
    <property type="entry name" value="P-loop containing nucleotide triphosphate hydrolases"/>
    <property type="match status" value="1"/>
</dbReference>
<dbReference type="Proteomes" id="UP000531216">
    <property type="component" value="Unassembled WGS sequence"/>
</dbReference>
<organism evidence="2 3">
    <name type="scientific">Aureimonas phyllosphaerae</name>
    <dbReference type="NCBI Taxonomy" id="1166078"/>
    <lineage>
        <taxon>Bacteria</taxon>
        <taxon>Pseudomonadati</taxon>
        <taxon>Pseudomonadota</taxon>
        <taxon>Alphaproteobacteria</taxon>
        <taxon>Hyphomicrobiales</taxon>
        <taxon>Aurantimonadaceae</taxon>
        <taxon>Aureimonas</taxon>
    </lineage>
</organism>
<dbReference type="AlphaFoldDB" id="A0A7W6C2K6"/>
<sequence>MATLRDLELFDHQREDAVAILVGPNGSGKSTFLRSLAESYRHENVVAVSNTPHDRFARMRGIRRISVGRSDHKPPNLVKRAVARSLDVDDSSFHQISAIMDYCGYAPRFGFRIEKARHYGSTFDDLKWKLESARDGGADENTGWGSELEYNEELPLALTFLRRHDPSELVWIDASSSALEFSVAREFVAVLRCEAILCRLKVINDLGVMLNRNDPGDTVIEMHLARVRTH</sequence>
<dbReference type="OrthoDB" id="9789856at2"/>
<keyword evidence="2" id="KW-0067">ATP-binding</keyword>
<dbReference type="Pfam" id="PF00005">
    <property type="entry name" value="ABC_tran"/>
    <property type="match status" value="1"/>
</dbReference>
<dbReference type="InterPro" id="IPR003439">
    <property type="entry name" value="ABC_transporter-like_ATP-bd"/>
</dbReference>
<dbReference type="EMBL" id="JACIDO010000008">
    <property type="protein sequence ID" value="MBB3937302.1"/>
    <property type="molecule type" value="Genomic_DNA"/>
</dbReference>
<gene>
    <name evidence="2" type="ORF">GGR05_003468</name>
</gene>
<evidence type="ECO:0000259" key="1">
    <source>
        <dbReference type="Pfam" id="PF00005"/>
    </source>
</evidence>
<evidence type="ECO:0000313" key="3">
    <source>
        <dbReference type="Proteomes" id="UP000531216"/>
    </source>
</evidence>
<feature type="domain" description="ABC transporter" evidence="1">
    <location>
        <begin position="15"/>
        <end position="80"/>
    </location>
</feature>
<dbReference type="InterPro" id="IPR027417">
    <property type="entry name" value="P-loop_NTPase"/>
</dbReference>